<proteinExistence type="predicted"/>
<organism evidence="1 2">
    <name type="scientific">Ktedonobacter robiniae</name>
    <dbReference type="NCBI Taxonomy" id="2778365"/>
    <lineage>
        <taxon>Bacteria</taxon>
        <taxon>Bacillati</taxon>
        <taxon>Chloroflexota</taxon>
        <taxon>Ktedonobacteria</taxon>
        <taxon>Ktedonobacterales</taxon>
        <taxon>Ktedonobacteraceae</taxon>
        <taxon>Ktedonobacter</taxon>
    </lineage>
</organism>
<evidence type="ECO:0000313" key="1">
    <source>
        <dbReference type="EMBL" id="GHO52164.1"/>
    </source>
</evidence>
<keyword evidence="2" id="KW-1185">Reference proteome</keyword>
<protein>
    <submittedName>
        <fullName evidence="1">Uncharacterized protein</fullName>
    </submittedName>
</protein>
<reference evidence="1 2" key="1">
    <citation type="journal article" date="2021" name="Int. J. Syst. Evol. Microbiol.">
        <title>Reticulibacter mediterranei gen. nov., sp. nov., within the new family Reticulibacteraceae fam. nov., and Ktedonospora formicarum gen. nov., sp. nov., Ktedonobacter robiniae sp. nov., Dictyobacter formicarum sp. nov. and Dictyobacter arantiisoli sp. nov., belonging to the class Ktedonobacteria.</title>
        <authorList>
            <person name="Yabe S."/>
            <person name="Zheng Y."/>
            <person name="Wang C.M."/>
            <person name="Sakai Y."/>
            <person name="Abe K."/>
            <person name="Yokota A."/>
            <person name="Donadio S."/>
            <person name="Cavaletti L."/>
            <person name="Monciardini P."/>
        </authorList>
    </citation>
    <scope>NUCLEOTIDE SEQUENCE [LARGE SCALE GENOMIC DNA]</scope>
    <source>
        <strain evidence="1 2">SOSP1-30</strain>
    </source>
</reference>
<sequence>MLSVGIGITISAVSLGQFGFQRRILRGYIRLNTQEVSEEQSNLLIDATGTTNVDMLARLSWRLAEVALRHLQIFGTKRVPQALKRYTEGIERLKIND</sequence>
<evidence type="ECO:0000313" key="2">
    <source>
        <dbReference type="Proteomes" id="UP000654345"/>
    </source>
</evidence>
<gene>
    <name evidence="1" type="ORF">KSB_06390</name>
</gene>
<accession>A0ABQ3UHH9</accession>
<dbReference type="Proteomes" id="UP000654345">
    <property type="component" value="Unassembled WGS sequence"/>
</dbReference>
<name>A0ABQ3UHH9_9CHLR</name>
<comment type="caution">
    <text evidence="1">The sequence shown here is derived from an EMBL/GenBank/DDBJ whole genome shotgun (WGS) entry which is preliminary data.</text>
</comment>
<dbReference type="EMBL" id="BNJG01000001">
    <property type="protein sequence ID" value="GHO52164.1"/>
    <property type="molecule type" value="Genomic_DNA"/>
</dbReference>